<dbReference type="SMART" id="SM00079">
    <property type="entry name" value="PBPe"/>
    <property type="match status" value="1"/>
</dbReference>
<protein>
    <submittedName>
        <fullName evidence="7">Transporter substrate-binding domain-containing protein</fullName>
    </submittedName>
</protein>
<evidence type="ECO:0000313" key="8">
    <source>
        <dbReference type="Proteomes" id="UP001328733"/>
    </source>
</evidence>
<dbReference type="InterPro" id="IPR001320">
    <property type="entry name" value="Iontro_rcpt_C"/>
</dbReference>
<gene>
    <name evidence="7" type="ORF">V0288_16715</name>
</gene>
<accession>A0AAW9QWZ4</accession>
<dbReference type="RefSeq" id="WP_332866253.1">
    <property type="nucleotide sequence ID" value="NZ_JBAFSM010000034.1"/>
</dbReference>
<feature type="signal peptide" evidence="4">
    <location>
        <begin position="1"/>
        <end position="23"/>
    </location>
</feature>
<evidence type="ECO:0000259" key="5">
    <source>
        <dbReference type="SMART" id="SM00062"/>
    </source>
</evidence>
<comment type="caution">
    <text evidence="7">The sequence shown here is derived from an EMBL/GenBank/DDBJ whole genome shotgun (WGS) entry which is preliminary data.</text>
</comment>
<organism evidence="7 8">
    <name type="scientific">Pannus brasiliensis CCIBt3594</name>
    <dbReference type="NCBI Taxonomy" id="1427578"/>
    <lineage>
        <taxon>Bacteria</taxon>
        <taxon>Bacillati</taxon>
        <taxon>Cyanobacteriota</taxon>
        <taxon>Cyanophyceae</taxon>
        <taxon>Oscillatoriophycideae</taxon>
        <taxon>Chroococcales</taxon>
        <taxon>Microcystaceae</taxon>
        <taxon>Pannus</taxon>
    </lineage>
</organism>
<dbReference type="InterPro" id="IPR051455">
    <property type="entry name" value="Bact_solute-bind_prot3"/>
</dbReference>
<evidence type="ECO:0000256" key="3">
    <source>
        <dbReference type="ARBA" id="ARBA00022729"/>
    </source>
</evidence>
<dbReference type="GO" id="GO:0015276">
    <property type="term" value="F:ligand-gated monoatomic ion channel activity"/>
    <property type="evidence" value="ECO:0007669"/>
    <property type="project" value="InterPro"/>
</dbReference>
<dbReference type="Proteomes" id="UP001328733">
    <property type="component" value="Unassembled WGS sequence"/>
</dbReference>
<dbReference type="GO" id="GO:0016020">
    <property type="term" value="C:membrane"/>
    <property type="evidence" value="ECO:0007669"/>
    <property type="project" value="InterPro"/>
</dbReference>
<evidence type="ECO:0000313" key="7">
    <source>
        <dbReference type="EMBL" id="MEG3438772.1"/>
    </source>
</evidence>
<feature type="chain" id="PRO_5043835829" evidence="4">
    <location>
        <begin position="24"/>
        <end position="263"/>
    </location>
</feature>
<feature type="domain" description="Ionotropic glutamate receptor C-terminal" evidence="6">
    <location>
        <begin position="39"/>
        <end position="260"/>
    </location>
</feature>
<comment type="similarity">
    <text evidence="1">Belongs to the bacterial solute-binding protein 3 family.</text>
</comment>
<feature type="domain" description="Solute-binding protein family 3/N-terminal" evidence="5">
    <location>
        <begin position="39"/>
        <end position="261"/>
    </location>
</feature>
<dbReference type="PANTHER" id="PTHR30085">
    <property type="entry name" value="AMINO ACID ABC TRANSPORTER PERMEASE"/>
    <property type="match status" value="1"/>
</dbReference>
<keyword evidence="8" id="KW-1185">Reference proteome</keyword>
<dbReference type="SUPFAM" id="SSF53850">
    <property type="entry name" value="Periplasmic binding protein-like II"/>
    <property type="match status" value="1"/>
</dbReference>
<dbReference type="GO" id="GO:0030288">
    <property type="term" value="C:outer membrane-bounded periplasmic space"/>
    <property type="evidence" value="ECO:0007669"/>
    <property type="project" value="TreeGrafter"/>
</dbReference>
<evidence type="ECO:0000259" key="6">
    <source>
        <dbReference type="SMART" id="SM00079"/>
    </source>
</evidence>
<evidence type="ECO:0000256" key="2">
    <source>
        <dbReference type="ARBA" id="ARBA00022448"/>
    </source>
</evidence>
<proteinExistence type="inferred from homology"/>
<dbReference type="AlphaFoldDB" id="A0AAW9QWZ4"/>
<dbReference type="GO" id="GO:0006865">
    <property type="term" value="P:amino acid transport"/>
    <property type="evidence" value="ECO:0007669"/>
    <property type="project" value="TreeGrafter"/>
</dbReference>
<dbReference type="Gene3D" id="3.40.190.10">
    <property type="entry name" value="Periplasmic binding protein-like II"/>
    <property type="match status" value="2"/>
</dbReference>
<dbReference type="EMBL" id="JBAFSM010000034">
    <property type="protein sequence ID" value="MEG3438772.1"/>
    <property type="molecule type" value="Genomic_DNA"/>
</dbReference>
<keyword evidence="2" id="KW-0813">Transport</keyword>
<reference evidence="7 8" key="1">
    <citation type="submission" date="2024-01" db="EMBL/GenBank/DDBJ databases">
        <title>Genomic insights into the taxonomy and metabolism of the cyanobacterium Pannus brasiliensis CCIBt3594.</title>
        <authorList>
            <person name="Machado M."/>
            <person name="Botero N.B."/>
            <person name="Andreote A.P.D."/>
            <person name="Feitosa A.M.T."/>
            <person name="Popin R."/>
            <person name="Sivonen K."/>
            <person name="Fiore M.F."/>
        </authorList>
    </citation>
    <scope>NUCLEOTIDE SEQUENCE [LARGE SCALE GENOMIC DNA]</scope>
    <source>
        <strain evidence="7 8">CCIBt3594</strain>
    </source>
</reference>
<dbReference type="GO" id="GO:0005576">
    <property type="term" value="C:extracellular region"/>
    <property type="evidence" value="ECO:0007669"/>
    <property type="project" value="TreeGrafter"/>
</dbReference>
<name>A0AAW9QWZ4_9CHRO</name>
<evidence type="ECO:0000256" key="1">
    <source>
        <dbReference type="ARBA" id="ARBA00010333"/>
    </source>
</evidence>
<dbReference type="Pfam" id="PF00497">
    <property type="entry name" value="SBP_bac_3"/>
    <property type="match status" value="1"/>
</dbReference>
<evidence type="ECO:0000256" key="4">
    <source>
        <dbReference type="SAM" id="SignalP"/>
    </source>
</evidence>
<dbReference type="SMART" id="SM00062">
    <property type="entry name" value="PBPb"/>
    <property type="match status" value="1"/>
</dbReference>
<keyword evidence="3 4" id="KW-0732">Signal</keyword>
<dbReference type="PANTHER" id="PTHR30085:SF6">
    <property type="entry name" value="ABC TRANSPORTER GLUTAMINE-BINDING PROTEIN GLNH"/>
    <property type="match status" value="1"/>
</dbReference>
<sequence length="263" mass="29066">MSVPVFPRFLSTFLAIALSVASAVGVNSADLETIARRGKLIVGVKNNLPPLGFTDASGNLQGFEIDIAKRLAGDILGSVEAIDLRPLTNRERLQAVIEDRVDLTIARVTITPARSRIVDFSPFYYLDSTGFVVLDPGIQGIEALKTARIAVLEGSSTIAVIRSELPGARMVGVKSYQEGFDLLEKGEIDAFSADNSVLSGWTREHPRYRQLPVELQLTALGVVMPRGLQYQDLRERVNREIERLRSSGWLEERAIYWGLKVDR</sequence>
<dbReference type="InterPro" id="IPR001638">
    <property type="entry name" value="Solute-binding_3/MltF_N"/>
</dbReference>